<dbReference type="InterPro" id="IPR000873">
    <property type="entry name" value="AMP-dep_synth/lig_dom"/>
</dbReference>
<dbReference type="AlphaFoldDB" id="A0AAN7NYI7"/>
<dbReference type="PANTHER" id="PTHR24096">
    <property type="entry name" value="LONG-CHAIN-FATTY-ACID--COA LIGASE"/>
    <property type="match status" value="1"/>
</dbReference>
<gene>
    <name evidence="7" type="ORF">RN001_015026</name>
</gene>
<organism evidence="7 8">
    <name type="scientific">Aquatica leii</name>
    <dbReference type="NCBI Taxonomy" id="1421715"/>
    <lineage>
        <taxon>Eukaryota</taxon>
        <taxon>Metazoa</taxon>
        <taxon>Ecdysozoa</taxon>
        <taxon>Arthropoda</taxon>
        <taxon>Hexapoda</taxon>
        <taxon>Insecta</taxon>
        <taxon>Pterygota</taxon>
        <taxon>Neoptera</taxon>
        <taxon>Endopterygota</taxon>
        <taxon>Coleoptera</taxon>
        <taxon>Polyphaga</taxon>
        <taxon>Elateriformia</taxon>
        <taxon>Elateroidea</taxon>
        <taxon>Lampyridae</taxon>
        <taxon>Luciolinae</taxon>
        <taxon>Aquatica</taxon>
    </lineage>
</organism>
<keyword evidence="3" id="KW-0436">Ligase</keyword>
<accession>A0AAN7NYI7</accession>
<proteinExistence type="inferred from homology"/>
<reference evidence="8" key="1">
    <citation type="submission" date="2023-01" db="EMBL/GenBank/DDBJ databases">
        <title>Key to firefly adult light organ development and bioluminescence: homeobox transcription factors regulate luciferase expression and transportation to peroxisome.</title>
        <authorList>
            <person name="Fu X."/>
        </authorList>
    </citation>
    <scope>NUCLEOTIDE SEQUENCE [LARGE SCALE GENOMIC DNA]</scope>
</reference>
<name>A0AAN7NYI7_9COLE</name>
<dbReference type="Gene3D" id="3.40.50.12780">
    <property type="entry name" value="N-terminal domain of ligase-like"/>
    <property type="match status" value="1"/>
</dbReference>
<dbReference type="PANTHER" id="PTHR24096:SF149">
    <property type="entry name" value="AMP-BINDING DOMAIN-CONTAINING PROTEIN-RELATED"/>
    <property type="match status" value="1"/>
</dbReference>
<keyword evidence="4" id="KW-0576">Peroxisome</keyword>
<evidence type="ECO:0000259" key="5">
    <source>
        <dbReference type="Pfam" id="PF00501"/>
    </source>
</evidence>
<feature type="domain" description="AMP-binding enzyme C-terminal" evidence="6">
    <location>
        <begin position="429"/>
        <end position="504"/>
    </location>
</feature>
<dbReference type="Pfam" id="PF13193">
    <property type="entry name" value="AMP-binding_C"/>
    <property type="match status" value="1"/>
</dbReference>
<evidence type="ECO:0000313" key="8">
    <source>
        <dbReference type="Proteomes" id="UP001353858"/>
    </source>
</evidence>
<evidence type="ECO:0000256" key="3">
    <source>
        <dbReference type="ARBA" id="ARBA00022598"/>
    </source>
</evidence>
<dbReference type="EMBL" id="JARPUR010000007">
    <property type="protein sequence ID" value="KAK4872997.1"/>
    <property type="molecule type" value="Genomic_DNA"/>
</dbReference>
<evidence type="ECO:0008006" key="9">
    <source>
        <dbReference type="Google" id="ProtNLM"/>
    </source>
</evidence>
<dbReference type="InterPro" id="IPR045851">
    <property type="entry name" value="AMP-bd_C_sf"/>
</dbReference>
<sequence>MNGNYTIVDNVIYMPNFEHQPDPRGIGWVFYENMLRNKDRLAQVDGVTGEEDTFGSLLQRCVRAAVGLQSAGIQYGDVVSVCTYNHLNSCVPHISSMFIGAKIAAFDPTLSLSDAIHLFKIVMPKLIFVDEESVTLIENVIREVKCQTTIVVFGPSEKHISFLHFGKSIVELDSGTSGLPKGICHTHYSLLRANPTEMKVGALASLMFGSDSPYWNVFLVFLTYSILNGTGRVLYPKFDKNDPWKIFSRKITMACLNITELMMLHHAPRPKSIDTSALQLVVTGGSPISVTQILKVRTMFSNATVRISYGQSEVFPIVLCFNIRDSKQIEFLKTKTNSCGMPLTGISYKIVNLESGKALGPNQKGELRVKTEMQLHGYYNMDSSGIWDDDCWLKTGDYGYYDEDCCFYIIDRIKEMFKYQDWHIIPATLEGILVTHPAVLIAVVVGVPHEVDMYRPMAVVQLKNGASASEEEIQNYLDDKVEDRQRLRGGVKFVNTFPLTPSGKVNRFVLKQMVLQETI</sequence>
<comment type="subcellular location">
    <subcellularLocation>
        <location evidence="1">Peroxisome</location>
    </subcellularLocation>
</comment>
<protein>
    <recommendedName>
        <fullName evidence="9">Luciferin 4-monooxygenase</fullName>
    </recommendedName>
</protein>
<evidence type="ECO:0000256" key="4">
    <source>
        <dbReference type="ARBA" id="ARBA00023140"/>
    </source>
</evidence>
<dbReference type="Pfam" id="PF00501">
    <property type="entry name" value="AMP-binding"/>
    <property type="match status" value="1"/>
</dbReference>
<dbReference type="InterPro" id="IPR025110">
    <property type="entry name" value="AMP-bd_C"/>
</dbReference>
<dbReference type="InterPro" id="IPR042099">
    <property type="entry name" value="ANL_N_sf"/>
</dbReference>
<comment type="caution">
    <text evidence="7">The sequence shown here is derived from an EMBL/GenBank/DDBJ whole genome shotgun (WGS) entry which is preliminary data.</text>
</comment>
<evidence type="ECO:0000313" key="7">
    <source>
        <dbReference type="EMBL" id="KAK4872997.1"/>
    </source>
</evidence>
<dbReference type="Gene3D" id="3.30.300.30">
    <property type="match status" value="1"/>
</dbReference>
<dbReference type="Proteomes" id="UP001353858">
    <property type="component" value="Unassembled WGS sequence"/>
</dbReference>
<dbReference type="SUPFAM" id="SSF56801">
    <property type="entry name" value="Acetyl-CoA synthetase-like"/>
    <property type="match status" value="1"/>
</dbReference>
<evidence type="ECO:0000256" key="1">
    <source>
        <dbReference type="ARBA" id="ARBA00004275"/>
    </source>
</evidence>
<comment type="similarity">
    <text evidence="2">Belongs to the ATP-dependent AMP-binding enzyme family.</text>
</comment>
<evidence type="ECO:0000259" key="6">
    <source>
        <dbReference type="Pfam" id="PF13193"/>
    </source>
</evidence>
<dbReference type="GO" id="GO:0016405">
    <property type="term" value="F:CoA-ligase activity"/>
    <property type="evidence" value="ECO:0007669"/>
    <property type="project" value="TreeGrafter"/>
</dbReference>
<feature type="domain" description="AMP-dependent synthetase/ligase" evidence="5">
    <location>
        <begin position="32"/>
        <end position="379"/>
    </location>
</feature>
<dbReference type="GO" id="GO:0005777">
    <property type="term" value="C:peroxisome"/>
    <property type="evidence" value="ECO:0007669"/>
    <property type="project" value="UniProtKB-SubCell"/>
</dbReference>
<keyword evidence="8" id="KW-1185">Reference proteome</keyword>
<evidence type="ECO:0000256" key="2">
    <source>
        <dbReference type="ARBA" id="ARBA00006432"/>
    </source>
</evidence>